<protein>
    <recommendedName>
        <fullName evidence="5">Holin</fullName>
    </recommendedName>
</protein>
<keyword evidence="1" id="KW-1133">Transmembrane helix</keyword>
<dbReference type="RefSeq" id="WP_329356983.1">
    <property type="nucleotide sequence ID" value="NZ_CP109490.1"/>
</dbReference>
<evidence type="ECO:0000256" key="2">
    <source>
        <dbReference type="SAM" id="SignalP"/>
    </source>
</evidence>
<keyword evidence="1" id="KW-0472">Membrane</keyword>
<keyword evidence="1" id="KW-0812">Transmembrane</keyword>
<dbReference type="Proteomes" id="UP001431926">
    <property type="component" value="Chromosome"/>
</dbReference>
<evidence type="ECO:0000313" key="4">
    <source>
        <dbReference type="Proteomes" id="UP001431926"/>
    </source>
</evidence>
<keyword evidence="4" id="KW-1185">Reference proteome</keyword>
<evidence type="ECO:0008006" key="5">
    <source>
        <dbReference type="Google" id="ProtNLM"/>
    </source>
</evidence>
<feature type="signal peptide" evidence="2">
    <location>
        <begin position="1"/>
        <end position="21"/>
    </location>
</feature>
<organism evidence="3 4">
    <name type="scientific">Streptomyces anulatus</name>
    <name type="common">Streptomyces chrysomallus</name>
    <dbReference type="NCBI Taxonomy" id="1892"/>
    <lineage>
        <taxon>Bacteria</taxon>
        <taxon>Bacillati</taxon>
        <taxon>Actinomycetota</taxon>
        <taxon>Actinomycetes</taxon>
        <taxon>Kitasatosporales</taxon>
        <taxon>Streptomycetaceae</taxon>
        <taxon>Streptomyces</taxon>
    </lineage>
</organism>
<evidence type="ECO:0000313" key="3">
    <source>
        <dbReference type="EMBL" id="WUX38544.1"/>
    </source>
</evidence>
<gene>
    <name evidence="3" type="ORF">OG367_20880</name>
</gene>
<dbReference type="EMBL" id="CP109491">
    <property type="protein sequence ID" value="WUX38544.1"/>
    <property type="molecule type" value="Genomic_DNA"/>
</dbReference>
<feature type="chain" id="PRO_5047353371" description="Holin" evidence="2">
    <location>
        <begin position="22"/>
        <end position="70"/>
    </location>
</feature>
<sequence>MIRISSAAKAVVAGLAAGATAAATAIQDGAFTTGEAVTTALAVLGALGITYAVPNRPAAEADRVTPGRGL</sequence>
<feature type="transmembrane region" description="Helical" evidence="1">
    <location>
        <begin position="35"/>
        <end position="53"/>
    </location>
</feature>
<keyword evidence="2" id="KW-0732">Signal</keyword>
<name>A0ABZ1ZIF8_STRAQ</name>
<accession>A0ABZ1ZIF8</accession>
<evidence type="ECO:0000256" key="1">
    <source>
        <dbReference type="SAM" id="Phobius"/>
    </source>
</evidence>
<reference evidence="3" key="1">
    <citation type="submission" date="2022-10" db="EMBL/GenBank/DDBJ databases">
        <title>The complete genomes of actinobacterial strains from the NBC collection.</title>
        <authorList>
            <person name="Joergensen T.S."/>
            <person name="Alvarez Arevalo M."/>
            <person name="Sterndorff E.B."/>
            <person name="Faurdal D."/>
            <person name="Vuksanovic O."/>
            <person name="Mourched A.-S."/>
            <person name="Charusanti P."/>
            <person name="Shaw S."/>
            <person name="Blin K."/>
            <person name="Weber T."/>
        </authorList>
    </citation>
    <scope>NUCLEOTIDE SEQUENCE</scope>
    <source>
        <strain evidence="3">NBC_01436</strain>
    </source>
</reference>
<proteinExistence type="predicted"/>